<comment type="caution">
    <text evidence="1">The sequence shown here is derived from an EMBL/GenBank/DDBJ whole genome shotgun (WGS) entry which is preliminary data.</text>
</comment>
<reference evidence="1 2" key="1">
    <citation type="journal article" date="2012" name="BMC Genomics">
        <title>Genomic basis of broad host range and environmental adaptability of Rhizobium tropici CIAT 899 and Rhizobium sp. PRF 81 which are used in inoculants for common bean (Phaseolus vulgaris L.).</title>
        <authorList>
            <person name="Ormeno-Orrillo E."/>
            <person name="Menna P."/>
            <person name="Almeida L.G."/>
            <person name="Ollero F.J."/>
            <person name="Nicolas M.F."/>
            <person name="Pains Rodrigues E."/>
            <person name="Shigueyoshi Nakatani A."/>
            <person name="Silva Batista J.S."/>
            <person name="Oliveira Chueire L.M."/>
            <person name="Souza R.C."/>
            <person name="Ribeiro Vasconcelos A.T."/>
            <person name="Megias M."/>
            <person name="Hungria M."/>
            <person name="Martinez-Romero E."/>
        </authorList>
    </citation>
    <scope>NUCLEOTIDE SEQUENCE [LARGE SCALE GENOMIC DNA]</scope>
    <source>
        <strain evidence="1 2">PRF 81</strain>
    </source>
</reference>
<accession>N6UZZ6</accession>
<sequence>MIGNRIHHRLRHLRAACIVEKDKIASLLDGREHGADLVDREIVMAGELRCGRGGAHGDLALYVGIETSILII</sequence>
<protein>
    <submittedName>
        <fullName evidence="1">Uncharacterized protein</fullName>
    </submittedName>
</protein>
<proteinExistence type="predicted"/>
<evidence type="ECO:0000313" key="2">
    <source>
        <dbReference type="Proteomes" id="UP000012429"/>
    </source>
</evidence>
<dbReference type="AlphaFoldDB" id="N6UZZ6"/>
<evidence type="ECO:0000313" key="1">
    <source>
        <dbReference type="EMBL" id="ENN87215.1"/>
    </source>
</evidence>
<gene>
    <name evidence="1" type="ORF">RHSP_24583</name>
</gene>
<dbReference type="EMBL" id="AQHN01000056">
    <property type="protein sequence ID" value="ENN87215.1"/>
    <property type="molecule type" value="Genomic_DNA"/>
</dbReference>
<name>N6UZZ6_9HYPH</name>
<dbReference type="Proteomes" id="UP000012429">
    <property type="component" value="Unassembled WGS sequence"/>
</dbReference>
<keyword evidence="2" id="KW-1185">Reference proteome</keyword>
<organism evidence="1 2">
    <name type="scientific">Rhizobium freirei PRF 81</name>
    <dbReference type="NCBI Taxonomy" id="363754"/>
    <lineage>
        <taxon>Bacteria</taxon>
        <taxon>Pseudomonadati</taxon>
        <taxon>Pseudomonadota</taxon>
        <taxon>Alphaproteobacteria</taxon>
        <taxon>Hyphomicrobiales</taxon>
        <taxon>Rhizobiaceae</taxon>
        <taxon>Rhizobium/Agrobacterium group</taxon>
        <taxon>Rhizobium</taxon>
    </lineage>
</organism>